<organism evidence="3 4">
    <name type="scientific">Zhengella mangrovi</name>
    <dbReference type="NCBI Taxonomy" id="1982044"/>
    <lineage>
        <taxon>Bacteria</taxon>
        <taxon>Pseudomonadati</taxon>
        <taxon>Pseudomonadota</taxon>
        <taxon>Alphaproteobacteria</taxon>
        <taxon>Hyphomicrobiales</taxon>
        <taxon>Notoacmeibacteraceae</taxon>
        <taxon>Zhengella</taxon>
    </lineage>
</organism>
<gene>
    <name evidence="3" type="ORF">CSC94_16005</name>
</gene>
<dbReference type="InterPro" id="IPR005804">
    <property type="entry name" value="FA_desaturase_dom"/>
</dbReference>
<dbReference type="GO" id="GO:0006629">
    <property type="term" value="P:lipid metabolic process"/>
    <property type="evidence" value="ECO:0007669"/>
    <property type="project" value="InterPro"/>
</dbReference>
<evidence type="ECO:0000256" key="1">
    <source>
        <dbReference type="SAM" id="Phobius"/>
    </source>
</evidence>
<dbReference type="OrthoDB" id="9769653at2"/>
<dbReference type="GO" id="GO:0016020">
    <property type="term" value="C:membrane"/>
    <property type="evidence" value="ECO:0007669"/>
    <property type="project" value="TreeGrafter"/>
</dbReference>
<keyword evidence="1" id="KW-0812">Transmembrane</keyword>
<feature type="transmembrane region" description="Helical" evidence="1">
    <location>
        <begin position="209"/>
        <end position="229"/>
    </location>
</feature>
<name>A0A2G1QKW4_9HYPH</name>
<dbReference type="InterPro" id="IPR012171">
    <property type="entry name" value="Fatty_acid_desaturase"/>
</dbReference>
<protein>
    <submittedName>
        <fullName evidence="3">Fatty acid desaturase</fullName>
    </submittedName>
</protein>
<dbReference type="PANTHER" id="PTHR19353">
    <property type="entry name" value="FATTY ACID DESATURASE 2"/>
    <property type="match status" value="1"/>
</dbReference>
<feature type="transmembrane region" description="Helical" evidence="1">
    <location>
        <begin position="26"/>
        <end position="44"/>
    </location>
</feature>
<dbReference type="Proteomes" id="UP000221168">
    <property type="component" value="Unassembled WGS sequence"/>
</dbReference>
<evidence type="ECO:0000259" key="2">
    <source>
        <dbReference type="Pfam" id="PF00487"/>
    </source>
</evidence>
<feature type="domain" description="Fatty acid desaturase" evidence="2">
    <location>
        <begin position="51"/>
        <end position="293"/>
    </location>
</feature>
<dbReference type="Pfam" id="PF00487">
    <property type="entry name" value="FA_desaturase"/>
    <property type="match status" value="1"/>
</dbReference>
<evidence type="ECO:0000313" key="4">
    <source>
        <dbReference type="Proteomes" id="UP000221168"/>
    </source>
</evidence>
<dbReference type="PANTHER" id="PTHR19353:SF73">
    <property type="entry name" value="FATTY ACID DESATURASE"/>
    <property type="match status" value="1"/>
</dbReference>
<dbReference type="EMBL" id="PDVP01000010">
    <property type="protein sequence ID" value="PHP66101.1"/>
    <property type="molecule type" value="Genomic_DNA"/>
</dbReference>
<dbReference type="GO" id="GO:0016717">
    <property type="term" value="F:oxidoreductase activity, acting on paired donors, with oxidation of a pair of donors resulting in the reduction of molecular oxygen to two molecules of water"/>
    <property type="evidence" value="ECO:0007669"/>
    <property type="project" value="TreeGrafter"/>
</dbReference>
<keyword evidence="4" id="KW-1185">Reference proteome</keyword>
<accession>A0A2G1QKW4</accession>
<dbReference type="CDD" id="cd03507">
    <property type="entry name" value="Delta12-FADS-like"/>
    <property type="match status" value="1"/>
</dbReference>
<feature type="transmembrane region" description="Helical" evidence="1">
    <location>
        <begin position="179"/>
        <end position="203"/>
    </location>
</feature>
<comment type="caution">
    <text evidence="3">The sequence shown here is derived from an EMBL/GenBank/DDBJ whole genome shotgun (WGS) entry which is preliminary data.</text>
</comment>
<sequence>MSSMTEKDVKWSRKLAPFTGAENRRGAFETVLTLVLLAAFWLTAYAASQWSWWLAMPFAFVAGLMLVRVFVIQHDCGHGALFSTAKLNDRVGRMLGVLTLTPYAYWRHNHNLHHASSGNLDKRGIGDIETLTVEEYRSRGFWGRLAYRAYRSPLVLFAIGPAFVFLIKQRLPFGHMDRPGAWVSVLGTNAGIAALAVFIILVFGWKTLVFIHLPASLVGASIGVWLFYIQHQFASTFWEHAPAWERETAALEGSSFYDLPKPLMWVTGNIGIHHVHHLAARIPFWRLPQVLAAFPKFRETGRLNLMESLHCVKLTLWDERSSRLISFADFRNLRPA</sequence>
<keyword evidence="1" id="KW-1133">Transmembrane helix</keyword>
<proteinExistence type="predicted"/>
<keyword evidence="1" id="KW-0472">Membrane</keyword>
<evidence type="ECO:0000313" key="3">
    <source>
        <dbReference type="EMBL" id="PHP66101.1"/>
    </source>
</evidence>
<reference evidence="3 4" key="1">
    <citation type="submission" date="2017-10" db="EMBL/GenBank/DDBJ databases">
        <title>Sedimentibacterium mangrovi gen. nov., sp. nov., a novel member of family Phyllobacteriacea isolated from mangrove sediment.</title>
        <authorList>
            <person name="Liao H."/>
            <person name="Tian Y."/>
        </authorList>
    </citation>
    <scope>NUCLEOTIDE SEQUENCE [LARGE SCALE GENOMIC DNA]</scope>
    <source>
        <strain evidence="3 4">X9-2-2</strain>
    </source>
</reference>
<dbReference type="AlphaFoldDB" id="A0A2G1QKW4"/>
<feature type="transmembrane region" description="Helical" evidence="1">
    <location>
        <begin position="50"/>
        <end position="71"/>
    </location>
</feature>
<feature type="transmembrane region" description="Helical" evidence="1">
    <location>
        <begin position="149"/>
        <end position="167"/>
    </location>
</feature>